<comment type="caution">
    <text evidence="1">The sequence shown here is derived from an EMBL/GenBank/DDBJ whole genome shotgun (WGS) entry which is preliminary data.</text>
</comment>
<evidence type="ECO:0000313" key="1">
    <source>
        <dbReference type="EMBL" id="MEQ2228991.1"/>
    </source>
</evidence>
<organism evidence="1 2">
    <name type="scientific">Ilyodon furcidens</name>
    <name type="common">goldbreast splitfin</name>
    <dbReference type="NCBI Taxonomy" id="33524"/>
    <lineage>
        <taxon>Eukaryota</taxon>
        <taxon>Metazoa</taxon>
        <taxon>Chordata</taxon>
        <taxon>Craniata</taxon>
        <taxon>Vertebrata</taxon>
        <taxon>Euteleostomi</taxon>
        <taxon>Actinopterygii</taxon>
        <taxon>Neopterygii</taxon>
        <taxon>Teleostei</taxon>
        <taxon>Neoteleostei</taxon>
        <taxon>Acanthomorphata</taxon>
        <taxon>Ovalentaria</taxon>
        <taxon>Atherinomorphae</taxon>
        <taxon>Cyprinodontiformes</taxon>
        <taxon>Goodeidae</taxon>
        <taxon>Ilyodon</taxon>
    </lineage>
</organism>
<evidence type="ECO:0000313" key="2">
    <source>
        <dbReference type="Proteomes" id="UP001482620"/>
    </source>
</evidence>
<keyword evidence="2" id="KW-1185">Reference proteome</keyword>
<proteinExistence type="predicted"/>
<accession>A0ABV0T8C1</accession>
<name>A0ABV0T8C1_9TELE</name>
<dbReference type="EMBL" id="JAHRIQ010024375">
    <property type="protein sequence ID" value="MEQ2228991.1"/>
    <property type="molecule type" value="Genomic_DNA"/>
</dbReference>
<protein>
    <submittedName>
        <fullName evidence="1">Uncharacterized protein</fullName>
    </submittedName>
</protein>
<dbReference type="Proteomes" id="UP001482620">
    <property type="component" value="Unassembled WGS sequence"/>
</dbReference>
<sequence length="117" mass="12977">MNIESPSPCKQTQPRLPECFFSVVTALNEKKNAGKPKFPPPFVSPLPSPHTELHPCSQDLRLPSDSLCLLTHSEKMPEADKKKSTRLFEDLFSSLFLLTAAKQDDTSAVLLQLLGLD</sequence>
<reference evidence="1 2" key="1">
    <citation type="submission" date="2021-06" db="EMBL/GenBank/DDBJ databases">
        <authorList>
            <person name="Palmer J.M."/>
        </authorList>
    </citation>
    <scope>NUCLEOTIDE SEQUENCE [LARGE SCALE GENOMIC DNA]</scope>
    <source>
        <strain evidence="2">if_2019</strain>
        <tissue evidence="1">Muscle</tissue>
    </source>
</reference>
<gene>
    <name evidence="1" type="ORF">ILYODFUR_014340</name>
</gene>